<protein>
    <recommendedName>
        <fullName evidence="4">Alanine racemase</fullName>
        <ecNumber evidence="4">5.1.1.1</ecNumber>
    </recommendedName>
</protein>
<comment type="cofactor">
    <cofactor evidence="1 4">
        <name>pyridoxal 5'-phosphate</name>
        <dbReference type="ChEBI" id="CHEBI:597326"/>
    </cofactor>
</comment>
<evidence type="ECO:0000313" key="8">
    <source>
        <dbReference type="Proteomes" id="UP000198976"/>
    </source>
</evidence>
<dbReference type="SMART" id="SM01005">
    <property type="entry name" value="Ala_racemase_C"/>
    <property type="match status" value="1"/>
</dbReference>
<feature type="region of interest" description="Disordered" evidence="5">
    <location>
        <begin position="354"/>
        <end position="374"/>
    </location>
</feature>
<dbReference type="Gene3D" id="3.20.20.10">
    <property type="entry name" value="Alanine racemase"/>
    <property type="match status" value="1"/>
</dbReference>
<name>A0ABY0V9H9_9ACTO</name>
<dbReference type="PRINTS" id="PR00992">
    <property type="entry name" value="ALARACEMASE"/>
</dbReference>
<evidence type="ECO:0000313" key="7">
    <source>
        <dbReference type="EMBL" id="SDU00688.1"/>
    </source>
</evidence>
<comment type="similarity">
    <text evidence="4">Belongs to the alanine racemase family.</text>
</comment>
<feature type="active site" description="Proton acceptor; specific for D-alanine" evidence="4">
    <location>
        <position position="50"/>
    </location>
</feature>
<feature type="modified residue" description="N6-(pyridoxal phosphate)lysine" evidence="4">
    <location>
        <position position="50"/>
    </location>
</feature>
<organism evidence="7 8">
    <name type="scientific">Schaalia radingae</name>
    <dbReference type="NCBI Taxonomy" id="131110"/>
    <lineage>
        <taxon>Bacteria</taxon>
        <taxon>Bacillati</taxon>
        <taxon>Actinomycetota</taxon>
        <taxon>Actinomycetes</taxon>
        <taxon>Actinomycetales</taxon>
        <taxon>Actinomycetaceae</taxon>
        <taxon>Schaalia</taxon>
    </lineage>
</organism>
<evidence type="ECO:0000256" key="2">
    <source>
        <dbReference type="ARBA" id="ARBA00022898"/>
    </source>
</evidence>
<dbReference type="InterPro" id="IPR001608">
    <property type="entry name" value="Ala_racemase_N"/>
</dbReference>
<dbReference type="Proteomes" id="UP000198976">
    <property type="component" value="Chromosome I"/>
</dbReference>
<dbReference type="InterPro" id="IPR029066">
    <property type="entry name" value="PLP-binding_barrel"/>
</dbReference>
<evidence type="ECO:0000256" key="4">
    <source>
        <dbReference type="HAMAP-Rule" id="MF_01201"/>
    </source>
</evidence>
<evidence type="ECO:0000256" key="5">
    <source>
        <dbReference type="SAM" id="MobiDB-lite"/>
    </source>
</evidence>
<dbReference type="EC" id="5.1.1.1" evidence="4"/>
<dbReference type="InterPro" id="IPR020622">
    <property type="entry name" value="Ala_racemase_pyridoxalP-BS"/>
</dbReference>
<gene>
    <name evidence="7" type="ORF">SAMN04489714_1576</name>
</gene>
<keyword evidence="3 4" id="KW-0413">Isomerase</keyword>
<dbReference type="InterPro" id="IPR000821">
    <property type="entry name" value="Ala_racemase"/>
</dbReference>
<evidence type="ECO:0000256" key="1">
    <source>
        <dbReference type="ARBA" id="ARBA00001933"/>
    </source>
</evidence>
<dbReference type="InterPro" id="IPR009006">
    <property type="entry name" value="Ala_racemase/Decarboxylase_C"/>
</dbReference>
<dbReference type="SUPFAM" id="SSF51419">
    <property type="entry name" value="PLP-binding barrel"/>
    <property type="match status" value="1"/>
</dbReference>
<dbReference type="NCBIfam" id="TIGR00492">
    <property type="entry name" value="alr"/>
    <property type="match status" value="1"/>
</dbReference>
<feature type="active site" description="Proton acceptor; specific for L-alanine" evidence="4">
    <location>
        <position position="292"/>
    </location>
</feature>
<dbReference type="HAMAP" id="MF_01201">
    <property type="entry name" value="Ala_racemase"/>
    <property type="match status" value="1"/>
</dbReference>
<keyword evidence="2 4" id="KW-0663">Pyridoxal phosphate</keyword>
<accession>A0ABY0V9H9</accession>
<feature type="domain" description="Alanine racemase C-terminal" evidence="6">
    <location>
        <begin position="271"/>
        <end position="427"/>
    </location>
</feature>
<reference evidence="7 8" key="1">
    <citation type="submission" date="2016-10" db="EMBL/GenBank/DDBJ databases">
        <authorList>
            <person name="Varghese N."/>
            <person name="Submissions S."/>
        </authorList>
    </citation>
    <scope>NUCLEOTIDE SEQUENCE [LARGE SCALE GENOMIC DNA]</scope>
    <source>
        <strain evidence="7 8">DSM 9169</strain>
    </source>
</reference>
<evidence type="ECO:0000256" key="3">
    <source>
        <dbReference type="ARBA" id="ARBA00023235"/>
    </source>
</evidence>
<dbReference type="Pfam" id="PF01168">
    <property type="entry name" value="Ala_racemase_N"/>
    <property type="match status" value="1"/>
</dbReference>
<dbReference type="Gene3D" id="2.40.37.10">
    <property type="entry name" value="Lyase, Ornithine Decarboxylase, Chain A, domain 1"/>
    <property type="match status" value="1"/>
</dbReference>
<evidence type="ECO:0000259" key="6">
    <source>
        <dbReference type="SMART" id="SM01005"/>
    </source>
</evidence>
<comment type="pathway">
    <text evidence="4">Amino-acid biosynthesis; D-alanine biosynthesis; D-alanine from L-alanine: step 1/1.</text>
</comment>
<dbReference type="EMBL" id="LT629792">
    <property type="protein sequence ID" value="SDU00688.1"/>
    <property type="molecule type" value="Genomic_DNA"/>
</dbReference>
<dbReference type="PANTHER" id="PTHR30511:SF0">
    <property type="entry name" value="ALANINE RACEMASE, CATABOLIC-RELATED"/>
    <property type="match status" value="1"/>
</dbReference>
<dbReference type="PANTHER" id="PTHR30511">
    <property type="entry name" value="ALANINE RACEMASE"/>
    <property type="match status" value="1"/>
</dbReference>
<feature type="binding site" evidence="4">
    <location>
        <position position="155"/>
    </location>
    <ligand>
        <name>substrate</name>
    </ligand>
</feature>
<feature type="binding site" evidence="4">
    <location>
        <position position="344"/>
    </location>
    <ligand>
        <name>substrate</name>
    </ligand>
</feature>
<dbReference type="InterPro" id="IPR011079">
    <property type="entry name" value="Ala_racemase_C"/>
</dbReference>
<dbReference type="SUPFAM" id="SSF50621">
    <property type="entry name" value="Alanine racemase C-terminal domain-like"/>
    <property type="match status" value="1"/>
</dbReference>
<comment type="function">
    <text evidence="4">Catalyzes the interconversion of L-alanine and D-alanine. May also act on other amino acids.</text>
</comment>
<comment type="catalytic activity">
    <reaction evidence="4">
        <text>L-alanine = D-alanine</text>
        <dbReference type="Rhea" id="RHEA:20249"/>
        <dbReference type="ChEBI" id="CHEBI:57416"/>
        <dbReference type="ChEBI" id="CHEBI:57972"/>
        <dbReference type="EC" id="5.1.1.1"/>
    </reaction>
</comment>
<dbReference type="RefSeq" id="WP_257590297.1">
    <property type="nucleotide sequence ID" value="NZ_LT629792.1"/>
</dbReference>
<dbReference type="CDD" id="cd00430">
    <property type="entry name" value="PLPDE_III_AR"/>
    <property type="match status" value="1"/>
</dbReference>
<keyword evidence="8" id="KW-1185">Reference proteome</keyword>
<dbReference type="Pfam" id="PF00842">
    <property type="entry name" value="Ala_racemase_C"/>
    <property type="match status" value="1"/>
</dbReference>
<proteinExistence type="inferred from homology"/>
<dbReference type="PROSITE" id="PS00395">
    <property type="entry name" value="ALANINE_RACEMASE"/>
    <property type="match status" value="1"/>
</dbReference>
<sequence length="433" mass="46171">MLLNESVGECDSIAVEEYPSRAVIDLGAIEHNAAVLRQDGPTCQHMAIVKADAYGHGLAQVTLAAARVGFTWFGAAQLAEARRVRAVLDRAGYSRDDVHILTWLGPSDTTWRGAIDDDIDVSVSVVSTLARLAASAREAGKTARVHVKIDTGMSRAGATLSTLPALASALAMSVQDQTVDVVAAWTHLARADEDSPEGLSATATQLDRFDAGLEILADAGIHPRIRHVGATSAILWHERACFDMVRDGIGLYGLSPNPAQRTARDLHFRPAMRLEANLEMIKIVEGDQAVSYGGTWTTPGPRWLGLVPIGYGDGVPRAASNAGPVSVITPTGTIRTHAVGRICMDQFMIDLGPVSDAENAQPGEQGPDLGQYHEPPAPVGSRVILFGNPDDPDTPDVPLADEWAQVADTINYEIVTRIGPRVPRVYIPATARP</sequence>